<keyword evidence="3" id="KW-1185">Reference proteome</keyword>
<name>A0A9P5BX97_9PLEO</name>
<dbReference type="AlphaFoldDB" id="A0A9P5BX97"/>
<dbReference type="CDD" id="cd00299">
    <property type="entry name" value="GST_C_family"/>
    <property type="match status" value="1"/>
</dbReference>
<protein>
    <recommendedName>
        <fullName evidence="1">GST N-terminal domain-containing protein</fullName>
    </recommendedName>
</protein>
<evidence type="ECO:0000313" key="2">
    <source>
        <dbReference type="EMBL" id="KAF3034063.1"/>
    </source>
</evidence>
<proteinExistence type="predicted"/>
<dbReference type="PROSITE" id="PS50404">
    <property type="entry name" value="GST_NTER"/>
    <property type="match status" value="1"/>
</dbReference>
<organism evidence="2 3">
    <name type="scientific">Didymella heteroderae</name>
    <dbReference type="NCBI Taxonomy" id="1769908"/>
    <lineage>
        <taxon>Eukaryota</taxon>
        <taxon>Fungi</taxon>
        <taxon>Dikarya</taxon>
        <taxon>Ascomycota</taxon>
        <taxon>Pezizomycotina</taxon>
        <taxon>Dothideomycetes</taxon>
        <taxon>Pleosporomycetidae</taxon>
        <taxon>Pleosporales</taxon>
        <taxon>Pleosporineae</taxon>
        <taxon>Didymellaceae</taxon>
        <taxon>Didymella</taxon>
    </lineage>
</organism>
<accession>A0A9P5BX97</accession>
<dbReference type="Pfam" id="PF13409">
    <property type="entry name" value="GST_N_2"/>
    <property type="match status" value="1"/>
</dbReference>
<dbReference type="SUPFAM" id="SSF47616">
    <property type="entry name" value="GST C-terminal domain-like"/>
    <property type="match status" value="1"/>
</dbReference>
<evidence type="ECO:0000313" key="3">
    <source>
        <dbReference type="Proteomes" id="UP000758155"/>
    </source>
</evidence>
<dbReference type="Gene3D" id="3.40.30.10">
    <property type="entry name" value="Glutaredoxin"/>
    <property type="match status" value="1"/>
</dbReference>
<dbReference type="InterPro" id="IPR004045">
    <property type="entry name" value="Glutathione_S-Trfase_N"/>
</dbReference>
<dbReference type="OrthoDB" id="4951845at2759"/>
<dbReference type="Pfam" id="PF22041">
    <property type="entry name" value="GST_C_7"/>
    <property type="match status" value="1"/>
</dbReference>
<evidence type="ECO:0000259" key="1">
    <source>
        <dbReference type="PROSITE" id="PS50404"/>
    </source>
</evidence>
<dbReference type="Gene3D" id="1.20.1050.10">
    <property type="match status" value="1"/>
</dbReference>
<gene>
    <name evidence="2" type="ORF">E8E12_003643</name>
</gene>
<sequence>MTDSNTHIFYDISSPIEPRSYAPNPSKGRLALSFKGVPFKTTFVEIPDISKVRKGLDCPATRKFDDGSDYYTLPMLQTPSGEVIGDSFDIANYLEDTFPDSGGRLFPKDSTRTGLDYESPQKDTTILIPITTNEGKKNQDYARFNWHVDATFTHHVILVAYYMPFNPATREATQAVFLKRAKMDSWEQFKVEGDMREGIKASFKQSLASLAQLYTVNNGPYLEGNEANYADIIVGGWLNMFAECMPAEEWKDFRTWHGGVFAQLHDALHESYYVCK</sequence>
<dbReference type="Proteomes" id="UP000758155">
    <property type="component" value="Unassembled WGS sequence"/>
</dbReference>
<comment type="caution">
    <text evidence="2">The sequence shown here is derived from an EMBL/GenBank/DDBJ whole genome shotgun (WGS) entry which is preliminary data.</text>
</comment>
<dbReference type="EMBL" id="SWKV01000072">
    <property type="protein sequence ID" value="KAF3034063.1"/>
    <property type="molecule type" value="Genomic_DNA"/>
</dbReference>
<reference evidence="2" key="1">
    <citation type="submission" date="2019-04" db="EMBL/GenBank/DDBJ databases">
        <title>Sequencing of skin fungus with MAO and IRED activity.</title>
        <authorList>
            <person name="Marsaioli A.J."/>
            <person name="Bonatto J.M.C."/>
            <person name="Reis Junior O."/>
        </authorList>
    </citation>
    <scope>NUCLEOTIDE SEQUENCE</scope>
    <source>
        <strain evidence="2">28M1</strain>
    </source>
</reference>
<feature type="domain" description="GST N-terminal" evidence="1">
    <location>
        <begin position="12"/>
        <end position="102"/>
    </location>
</feature>
<dbReference type="InterPro" id="IPR036249">
    <property type="entry name" value="Thioredoxin-like_sf"/>
</dbReference>
<dbReference type="InterPro" id="IPR054416">
    <property type="entry name" value="GST_UstS-like_C"/>
</dbReference>
<dbReference type="InterPro" id="IPR036282">
    <property type="entry name" value="Glutathione-S-Trfase_C_sf"/>
</dbReference>
<dbReference type="SUPFAM" id="SSF52833">
    <property type="entry name" value="Thioredoxin-like"/>
    <property type="match status" value="1"/>
</dbReference>